<dbReference type="SUPFAM" id="SSF88723">
    <property type="entry name" value="PIN domain-like"/>
    <property type="match status" value="1"/>
</dbReference>
<evidence type="ECO:0000313" key="6">
    <source>
        <dbReference type="EMBL" id="OGD88539.1"/>
    </source>
</evidence>
<dbReference type="GO" id="GO:0033567">
    <property type="term" value="P:DNA replication, Okazaki fragment processing"/>
    <property type="evidence" value="ECO:0007669"/>
    <property type="project" value="InterPro"/>
</dbReference>
<keyword evidence="2" id="KW-0378">Hydrolase</keyword>
<dbReference type="SMART" id="SM00475">
    <property type="entry name" value="53EXOc"/>
    <property type="match status" value="1"/>
</dbReference>
<sequence length="343" mass="38250">MKLLLIDGNSLFHRAYHALPPLSDKTGVNANAVFGFSNMLLKAIGEIKPDFIACAFDTAAPTFRHVEFEKYKAQRPSPPPDLYPQLPKVKKVLDAFDIPYFEKEGYEADDLIATIASKAISPLVIARSKATKQSKKRKIATSLDKLGTRNDNVVDQVIILSGDRDVLQLVDGDVKVQMPGWNMRETTLFGAKEVKEKYGLEPHQMVDYKSLIGDPSDNVPGISGIGPKTASALLQKYHTLENLFKHISETSEIVRSKLEVGREIALAAKRLVELDRDVDIGFKIDDLRFSPDWERVRQEYEQLGFKSIVGKIPGTKGSNGPFDKTQGEPKEPKDKNSDQLELI</sequence>
<dbReference type="FunFam" id="1.10.150.20:FF:000003">
    <property type="entry name" value="DNA polymerase I"/>
    <property type="match status" value="1"/>
</dbReference>
<name>A0A1F5G9M9_9BACT</name>
<dbReference type="InterPro" id="IPR038969">
    <property type="entry name" value="FEN"/>
</dbReference>
<reference evidence="6 7" key="1">
    <citation type="journal article" date="2016" name="Nat. Commun.">
        <title>Thousands of microbial genomes shed light on interconnected biogeochemical processes in an aquifer system.</title>
        <authorList>
            <person name="Anantharaman K."/>
            <person name="Brown C.T."/>
            <person name="Hug L.A."/>
            <person name="Sharon I."/>
            <person name="Castelle C.J."/>
            <person name="Probst A.J."/>
            <person name="Thomas B.C."/>
            <person name="Singh A."/>
            <person name="Wilkins M.J."/>
            <person name="Karaoz U."/>
            <person name="Brodie E.L."/>
            <person name="Williams K.H."/>
            <person name="Hubbard S.S."/>
            <person name="Banfield J.F."/>
        </authorList>
    </citation>
    <scope>NUCLEOTIDE SEQUENCE [LARGE SCALE GENOMIC DNA]</scope>
</reference>
<dbReference type="CDD" id="cd09898">
    <property type="entry name" value="H3TH_53EXO"/>
    <property type="match status" value="1"/>
</dbReference>
<dbReference type="GO" id="GO:0003677">
    <property type="term" value="F:DNA binding"/>
    <property type="evidence" value="ECO:0007669"/>
    <property type="project" value="UniProtKB-KW"/>
</dbReference>
<dbReference type="Gene3D" id="1.10.150.20">
    <property type="entry name" value="5' to 3' exonuclease, C-terminal subdomain"/>
    <property type="match status" value="1"/>
</dbReference>
<keyword evidence="3" id="KW-0238">DNA-binding</keyword>
<feature type="compositionally biased region" description="Basic and acidic residues" evidence="4">
    <location>
        <begin position="325"/>
        <end position="343"/>
    </location>
</feature>
<evidence type="ECO:0000256" key="1">
    <source>
        <dbReference type="ARBA" id="ARBA00022722"/>
    </source>
</evidence>
<dbReference type="Pfam" id="PF01367">
    <property type="entry name" value="5_3_exonuc"/>
    <property type="match status" value="1"/>
</dbReference>
<dbReference type="PANTHER" id="PTHR42646:SF2">
    <property type="entry name" value="5'-3' EXONUCLEASE FAMILY PROTEIN"/>
    <property type="match status" value="1"/>
</dbReference>
<dbReference type="AlphaFoldDB" id="A0A1F5G9M9"/>
<dbReference type="InterPro" id="IPR036279">
    <property type="entry name" value="5-3_exonuclease_C_sf"/>
</dbReference>
<feature type="domain" description="5'-3' exonuclease" evidence="5">
    <location>
        <begin position="1"/>
        <end position="290"/>
    </location>
</feature>
<evidence type="ECO:0000256" key="2">
    <source>
        <dbReference type="ARBA" id="ARBA00022801"/>
    </source>
</evidence>
<dbReference type="InterPro" id="IPR008918">
    <property type="entry name" value="HhH2"/>
</dbReference>
<dbReference type="PANTHER" id="PTHR42646">
    <property type="entry name" value="FLAP ENDONUCLEASE XNI"/>
    <property type="match status" value="1"/>
</dbReference>
<dbReference type="InterPro" id="IPR020046">
    <property type="entry name" value="5-3_exonucl_a-hlix_arch_N"/>
</dbReference>
<evidence type="ECO:0000313" key="7">
    <source>
        <dbReference type="Proteomes" id="UP000178577"/>
    </source>
</evidence>
<dbReference type="Gene3D" id="3.40.50.1010">
    <property type="entry name" value="5'-nuclease"/>
    <property type="match status" value="1"/>
</dbReference>
<dbReference type="SMART" id="SM00279">
    <property type="entry name" value="HhH2"/>
    <property type="match status" value="1"/>
</dbReference>
<organism evidence="6 7">
    <name type="scientific">Candidatus Curtissbacteria bacterium RIFCSPHIGHO2_01_FULL_40_12</name>
    <dbReference type="NCBI Taxonomy" id="1797710"/>
    <lineage>
        <taxon>Bacteria</taxon>
        <taxon>Candidatus Curtissiibacteriota</taxon>
    </lineage>
</organism>
<dbReference type="InterPro" id="IPR020045">
    <property type="entry name" value="DNA_polI_H3TH"/>
</dbReference>
<gene>
    <name evidence="6" type="ORF">A2693_03560</name>
</gene>
<dbReference type="InterPro" id="IPR002421">
    <property type="entry name" value="5-3_exonuclease"/>
</dbReference>
<comment type="caution">
    <text evidence="6">The sequence shown here is derived from an EMBL/GenBank/DDBJ whole genome shotgun (WGS) entry which is preliminary data.</text>
</comment>
<feature type="region of interest" description="Disordered" evidence="4">
    <location>
        <begin position="310"/>
        <end position="343"/>
    </location>
</feature>
<dbReference type="EMBL" id="MFAY01000035">
    <property type="protein sequence ID" value="OGD88539.1"/>
    <property type="molecule type" value="Genomic_DNA"/>
</dbReference>
<evidence type="ECO:0000256" key="3">
    <source>
        <dbReference type="ARBA" id="ARBA00023125"/>
    </source>
</evidence>
<evidence type="ECO:0000259" key="5">
    <source>
        <dbReference type="SMART" id="SM00475"/>
    </source>
</evidence>
<dbReference type="Pfam" id="PF02739">
    <property type="entry name" value="5_3_exonuc_N"/>
    <property type="match status" value="1"/>
</dbReference>
<proteinExistence type="predicted"/>
<protein>
    <recommendedName>
        <fullName evidence="5">5'-3' exonuclease domain-containing protein</fullName>
    </recommendedName>
</protein>
<dbReference type="GO" id="GO:0008409">
    <property type="term" value="F:5'-3' exonuclease activity"/>
    <property type="evidence" value="ECO:0007669"/>
    <property type="project" value="InterPro"/>
</dbReference>
<dbReference type="CDD" id="cd09859">
    <property type="entry name" value="PIN_53EXO"/>
    <property type="match status" value="1"/>
</dbReference>
<accession>A0A1F5G9M9</accession>
<dbReference type="GO" id="GO:0017108">
    <property type="term" value="F:5'-flap endonuclease activity"/>
    <property type="evidence" value="ECO:0007669"/>
    <property type="project" value="InterPro"/>
</dbReference>
<evidence type="ECO:0000256" key="4">
    <source>
        <dbReference type="SAM" id="MobiDB-lite"/>
    </source>
</evidence>
<dbReference type="Proteomes" id="UP000178577">
    <property type="component" value="Unassembled WGS sequence"/>
</dbReference>
<dbReference type="SUPFAM" id="SSF47807">
    <property type="entry name" value="5' to 3' exonuclease, C-terminal subdomain"/>
    <property type="match status" value="1"/>
</dbReference>
<dbReference type="InterPro" id="IPR029060">
    <property type="entry name" value="PIN-like_dom_sf"/>
</dbReference>
<keyword evidence="1" id="KW-0540">Nuclease</keyword>